<comment type="function">
    <text evidence="8">Toxic component of a toxin-antitoxin (TA) system. An RNase.</text>
</comment>
<keyword evidence="11" id="KW-1185">Reference proteome</keyword>
<evidence type="ECO:0000256" key="7">
    <source>
        <dbReference type="ARBA" id="ARBA00038093"/>
    </source>
</evidence>
<dbReference type="InterPro" id="IPR022907">
    <property type="entry name" value="VapC_family"/>
</dbReference>
<feature type="domain" description="PIN" evidence="9">
    <location>
        <begin position="3"/>
        <end position="125"/>
    </location>
</feature>
<dbReference type="CDD" id="cd09881">
    <property type="entry name" value="PIN_VapC4-5_FitB-like"/>
    <property type="match status" value="1"/>
</dbReference>
<keyword evidence="6 8" id="KW-0460">Magnesium</keyword>
<dbReference type="RefSeq" id="WP_210658063.1">
    <property type="nucleotide sequence ID" value="NZ_JAGKQQ010000001.1"/>
</dbReference>
<keyword evidence="2 8" id="KW-1277">Toxin-antitoxin system</keyword>
<dbReference type="InterPro" id="IPR029060">
    <property type="entry name" value="PIN-like_dom_sf"/>
</dbReference>
<feature type="binding site" evidence="8">
    <location>
        <position position="99"/>
    </location>
    <ligand>
        <name>Mg(2+)</name>
        <dbReference type="ChEBI" id="CHEBI:18420"/>
    </ligand>
</feature>
<evidence type="ECO:0000256" key="4">
    <source>
        <dbReference type="ARBA" id="ARBA00022723"/>
    </source>
</evidence>
<keyword evidence="5 8" id="KW-0378">Hydrolase</keyword>
<dbReference type="PANTHER" id="PTHR33653:SF1">
    <property type="entry name" value="RIBONUCLEASE VAPC2"/>
    <property type="match status" value="1"/>
</dbReference>
<organism evidence="10 11">
    <name type="scientific">Gemmata palustris</name>
    <dbReference type="NCBI Taxonomy" id="2822762"/>
    <lineage>
        <taxon>Bacteria</taxon>
        <taxon>Pseudomonadati</taxon>
        <taxon>Planctomycetota</taxon>
        <taxon>Planctomycetia</taxon>
        <taxon>Gemmatales</taxon>
        <taxon>Gemmataceae</taxon>
        <taxon>Gemmata</taxon>
    </lineage>
</organism>
<dbReference type="InterPro" id="IPR050556">
    <property type="entry name" value="Type_II_TA_system_RNase"/>
</dbReference>
<evidence type="ECO:0000259" key="9">
    <source>
        <dbReference type="Pfam" id="PF01850"/>
    </source>
</evidence>
<evidence type="ECO:0000256" key="5">
    <source>
        <dbReference type="ARBA" id="ARBA00022801"/>
    </source>
</evidence>
<dbReference type="Gene3D" id="3.40.50.1010">
    <property type="entry name" value="5'-nuclease"/>
    <property type="match status" value="1"/>
</dbReference>
<gene>
    <name evidence="8" type="primary">vapC</name>
    <name evidence="10" type="ORF">J8F10_23650</name>
</gene>
<dbReference type="EMBL" id="JAGKQQ010000001">
    <property type="protein sequence ID" value="MBP3958253.1"/>
    <property type="molecule type" value="Genomic_DNA"/>
</dbReference>
<feature type="binding site" evidence="8">
    <location>
        <position position="6"/>
    </location>
    <ligand>
        <name>Mg(2+)</name>
        <dbReference type="ChEBI" id="CHEBI:18420"/>
    </ligand>
</feature>
<dbReference type="SUPFAM" id="SSF88723">
    <property type="entry name" value="PIN domain-like"/>
    <property type="match status" value="1"/>
</dbReference>
<reference evidence="10 11" key="1">
    <citation type="submission" date="2021-04" db="EMBL/GenBank/DDBJ databases">
        <authorList>
            <person name="Ivanova A."/>
        </authorList>
    </citation>
    <scope>NUCLEOTIDE SEQUENCE [LARGE SCALE GENOMIC DNA]</scope>
    <source>
        <strain evidence="10 11">G18</strain>
    </source>
</reference>
<dbReference type="PANTHER" id="PTHR33653">
    <property type="entry name" value="RIBONUCLEASE VAPC2"/>
    <property type="match status" value="1"/>
</dbReference>
<evidence type="ECO:0000256" key="1">
    <source>
        <dbReference type="ARBA" id="ARBA00001946"/>
    </source>
</evidence>
<proteinExistence type="inferred from homology"/>
<comment type="cofactor">
    <cofactor evidence="1 8">
        <name>Mg(2+)</name>
        <dbReference type="ChEBI" id="CHEBI:18420"/>
    </cofactor>
</comment>
<dbReference type="Pfam" id="PF01850">
    <property type="entry name" value="PIN"/>
    <property type="match status" value="1"/>
</dbReference>
<keyword evidence="3 8" id="KW-0540">Nuclease</keyword>
<dbReference type="Proteomes" id="UP000676565">
    <property type="component" value="Unassembled WGS sequence"/>
</dbReference>
<comment type="caution">
    <text evidence="10">The sequence shown here is derived from an EMBL/GenBank/DDBJ whole genome shotgun (WGS) entry which is preliminary data.</text>
</comment>
<dbReference type="HAMAP" id="MF_00265">
    <property type="entry name" value="VapC_Nob1"/>
    <property type="match status" value="1"/>
</dbReference>
<name>A0ABS5BX66_9BACT</name>
<keyword evidence="8" id="KW-0800">Toxin</keyword>
<evidence type="ECO:0000256" key="3">
    <source>
        <dbReference type="ARBA" id="ARBA00022722"/>
    </source>
</evidence>
<keyword evidence="4 8" id="KW-0479">Metal-binding</keyword>
<sequence>MKYLLDTNACVQCLRAKGSLLVKHRLGTHPPSDVVVCSIVVGELCYGAAKSRNPAAEVSRVDAFLGPYQSLPFDDTTARRYAELRAILEAQGLPIADLDLMIAAIALVNGLTLVTHNTTDFARIQGLALEDWELP</sequence>
<accession>A0ABS5BX66</accession>
<comment type="similarity">
    <text evidence="7 8">Belongs to the PINc/VapC protein family.</text>
</comment>
<evidence type="ECO:0000256" key="8">
    <source>
        <dbReference type="HAMAP-Rule" id="MF_00265"/>
    </source>
</evidence>
<evidence type="ECO:0000313" key="10">
    <source>
        <dbReference type="EMBL" id="MBP3958253.1"/>
    </source>
</evidence>
<protein>
    <recommendedName>
        <fullName evidence="8">Ribonuclease VapC</fullName>
        <shortName evidence="8">RNase VapC</shortName>
        <ecNumber evidence="8">3.1.-.-</ecNumber>
    </recommendedName>
    <alternativeName>
        <fullName evidence="8">Toxin VapC</fullName>
    </alternativeName>
</protein>
<evidence type="ECO:0000256" key="6">
    <source>
        <dbReference type="ARBA" id="ARBA00022842"/>
    </source>
</evidence>
<dbReference type="InterPro" id="IPR002716">
    <property type="entry name" value="PIN_dom"/>
</dbReference>
<dbReference type="EC" id="3.1.-.-" evidence="8"/>
<evidence type="ECO:0000256" key="2">
    <source>
        <dbReference type="ARBA" id="ARBA00022649"/>
    </source>
</evidence>
<evidence type="ECO:0000313" key="11">
    <source>
        <dbReference type="Proteomes" id="UP000676565"/>
    </source>
</evidence>